<sequence>MFLSEKEKDEDLLAKSVLPSACQVVGGNELKEKVWPKTVRSALTLDRHTEMFSLGVVRPRSYSCTQRYGAANDSKKRFPFSQCSQSFLLPVHF</sequence>
<protein>
    <submittedName>
        <fullName evidence="1">Uncharacterized protein</fullName>
    </submittedName>
</protein>
<proteinExistence type="predicted"/>
<dbReference type="EMBL" id="BGPR01002647">
    <property type="protein sequence ID" value="GBM76811.1"/>
    <property type="molecule type" value="Genomic_DNA"/>
</dbReference>
<organism evidence="1 2">
    <name type="scientific">Araneus ventricosus</name>
    <name type="common">Orbweaver spider</name>
    <name type="synonym">Epeira ventricosa</name>
    <dbReference type="NCBI Taxonomy" id="182803"/>
    <lineage>
        <taxon>Eukaryota</taxon>
        <taxon>Metazoa</taxon>
        <taxon>Ecdysozoa</taxon>
        <taxon>Arthropoda</taxon>
        <taxon>Chelicerata</taxon>
        <taxon>Arachnida</taxon>
        <taxon>Araneae</taxon>
        <taxon>Araneomorphae</taxon>
        <taxon>Entelegynae</taxon>
        <taxon>Araneoidea</taxon>
        <taxon>Araneidae</taxon>
        <taxon>Araneus</taxon>
    </lineage>
</organism>
<keyword evidence="2" id="KW-1185">Reference proteome</keyword>
<name>A0A4Y2IGE1_ARAVE</name>
<accession>A0A4Y2IGE1</accession>
<evidence type="ECO:0000313" key="2">
    <source>
        <dbReference type="Proteomes" id="UP000499080"/>
    </source>
</evidence>
<reference evidence="1 2" key="1">
    <citation type="journal article" date="2019" name="Sci. Rep.">
        <title>Orb-weaving spider Araneus ventricosus genome elucidates the spidroin gene catalogue.</title>
        <authorList>
            <person name="Kono N."/>
            <person name="Nakamura H."/>
            <person name="Ohtoshi R."/>
            <person name="Moran D.A.P."/>
            <person name="Shinohara A."/>
            <person name="Yoshida Y."/>
            <person name="Fujiwara M."/>
            <person name="Mori M."/>
            <person name="Tomita M."/>
            <person name="Arakawa K."/>
        </authorList>
    </citation>
    <scope>NUCLEOTIDE SEQUENCE [LARGE SCALE GENOMIC DNA]</scope>
</reference>
<gene>
    <name evidence="1" type="ORF">AVEN_122188_1</name>
</gene>
<dbReference type="Proteomes" id="UP000499080">
    <property type="component" value="Unassembled WGS sequence"/>
</dbReference>
<comment type="caution">
    <text evidence="1">The sequence shown here is derived from an EMBL/GenBank/DDBJ whole genome shotgun (WGS) entry which is preliminary data.</text>
</comment>
<dbReference type="AlphaFoldDB" id="A0A4Y2IGE1"/>
<evidence type="ECO:0000313" key="1">
    <source>
        <dbReference type="EMBL" id="GBM76811.1"/>
    </source>
</evidence>